<dbReference type="STRING" id="1278298.GCA_000428685_00900"/>
<keyword evidence="2" id="KW-0808">Transferase</keyword>
<dbReference type="EMBL" id="LR134363">
    <property type="protein sequence ID" value="VEG75882.1"/>
    <property type="molecule type" value="Genomic_DNA"/>
</dbReference>
<dbReference type="SUPFAM" id="SSF53756">
    <property type="entry name" value="UDP-Glycosyltransferase/glycogen phosphorylase"/>
    <property type="match status" value="1"/>
</dbReference>
<evidence type="ECO:0000256" key="1">
    <source>
        <dbReference type="ARBA" id="ARBA00022676"/>
    </source>
</evidence>
<proteinExistence type="predicted"/>
<dbReference type="Gene3D" id="3.40.50.2000">
    <property type="entry name" value="Glycogen Phosphorylase B"/>
    <property type="match status" value="2"/>
</dbReference>
<dbReference type="InterPro" id="IPR028098">
    <property type="entry name" value="Glyco_trans_4-like_N"/>
</dbReference>
<evidence type="ECO:0000256" key="2">
    <source>
        <dbReference type="ARBA" id="ARBA00022679"/>
    </source>
</evidence>
<keyword evidence="1" id="KW-0328">Glycosyltransferase</keyword>
<evidence type="ECO:0000313" key="5">
    <source>
        <dbReference type="Proteomes" id="UP000276899"/>
    </source>
</evidence>
<sequence length="393" mass="42478">MNINSQRPSILVISFSPIHRDARVLREIGALAEVGEVTSIGYGSQPPHVTEHLRVPDGAPSLPQTPAGVARLAARRLRSCETAAPAARAAIDLVGERRFDMVVANDARSIPTAFAVAHGAPVWADMHEWAPEERAHVTSWRLLVAPLMDHICREYLPHCAAVTTVGQEIARLYQERYGVTPRLVRNAAPYARLSPSPTAPQGVIRLVHSGGAVPGRRIEAMIDAVAALDERFTLDLYLVPGGDGGAYLDRLKDRAAGCGRIHFPAPVPPGDLPATLNHYDIGMYWIPPFNTNARLALPNKIFDYVQARIAVAVGPTIEMAQVVDAYSIGLSSRTNEVQDIISTLKELTPEAITRCKAACDRAAHELSFEQERGTIHDIVRSLTGAQASTASSA</sequence>
<accession>A0A448KG59</accession>
<protein>
    <recommendedName>
        <fullName evidence="3">Glycosyltransferase subfamily 4-like N-terminal domain-containing protein</fullName>
    </recommendedName>
</protein>
<dbReference type="GO" id="GO:0016757">
    <property type="term" value="F:glycosyltransferase activity"/>
    <property type="evidence" value="ECO:0007669"/>
    <property type="project" value="UniProtKB-KW"/>
</dbReference>
<evidence type="ECO:0000313" key="4">
    <source>
        <dbReference type="EMBL" id="VEG75882.1"/>
    </source>
</evidence>
<reference evidence="4 5" key="1">
    <citation type="submission" date="2018-12" db="EMBL/GenBank/DDBJ databases">
        <authorList>
            <consortium name="Pathogen Informatics"/>
        </authorList>
    </citation>
    <scope>NUCLEOTIDE SEQUENCE [LARGE SCALE GENOMIC DNA]</scope>
    <source>
        <strain evidence="4 5">NCTC11923</strain>
    </source>
</reference>
<dbReference type="AlphaFoldDB" id="A0A448KG59"/>
<dbReference type="Pfam" id="PF13439">
    <property type="entry name" value="Glyco_transf_4"/>
    <property type="match status" value="1"/>
</dbReference>
<keyword evidence="5" id="KW-1185">Reference proteome</keyword>
<name>A0A448KG59_9ACTO</name>
<organism evidence="4 5">
    <name type="scientific">Actinomyces slackii</name>
    <dbReference type="NCBI Taxonomy" id="52774"/>
    <lineage>
        <taxon>Bacteria</taxon>
        <taxon>Bacillati</taxon>
        <taxon>Actinomycetota</taxon>
        <taxon>Actinomycetes</taxon>
        <taxon>Actinomycetales</taxon>
        <taxon>Actinomycetaceae</taxon>
        <taxon>Actinomyces</taxon>
    </lineage>
</organism>
<dbReference type="Proteomes" id="UP000276899">
    <property type="component" value="Chromosome"/>
</dbReference>
<dbReference type="RefSeq" id="WP_026426508.1">
    <property type="nucleotide sequence ID" value="NZ_LR134363.1"/>
</dbReference>
<feature type="domain" description="Glycosyltransferase subfamily 4-like N-terminal" evidence="3">
    <location>
        <begin position="68"/>
        <end position="183"/>
    </location>
</feature>
<evidence type="ECO:0000259" key="3">
    <source>
        <dbReference type="Pfam" id="PF13439"/>
    </source>
</evidence>
<dbReference type="KEGG" id="asla:NCTC11923_02560"/>
<gene>
    <name evidence="4" type="ORF">NCTC11923_02560</name>
</gene>